<name>A0A285CV07_9BACI</name>
<organism evidence="4 5">
    <name type="scientific">Bacillus oleivorans</name>
    <dbReference type="NCBI Taxonomy" id="1448271"/>
    <lineage>
        <taxon>Bacteria</taxon>
        <taxon>Bacillati</taxon>
        <taxon>Bacillota</taxon>
        <taxon>Bacilli</taxon>
        <taxon>Bacillales</taxon>
        <taxon>Bacillaceae</taxon>
        <taxon>Bacillus</taxon>
    </lineage>
</organism>
<dbReference type="InterPro" id="IPR050109">
    <property type="entry name" value="HTH-type_TetR-like_transc_reg"/>
</dbReference>
<dbReference type="PANTHER" id="PTHR30055:SF199">
    <property type="entry name" value="HTH-TYPE TRANSCRIPTIONAL REGULATOR YTTP-RELATED"/>
    <property type="match status" value="1"/>
</dbReference>
<dbReference type="PROSITE" id="PS01081">
    <property type="entry name" value="HTH_TETR_1"/>
    <property type="match status" value="1"/>
</dbReference>
<dbReference type="GO" id="GO:0003700">
    <property type="term" value="F:DNA-binding transcription factor activity"/>
    <property type="evidence" value="ECO:0007669"/>
    <property type="project" value="TreeGrafter"/>
</dbReference>
<dbReference type="SUPFAM" id="SSF46689">
    <property type="entry name" value="Homeodomain-like"/>
    <property type="match status" value="1"/>
</dbReference>
<dbReference type="Pfam" id="PF00440">
    <property type="entry name" value="TetR_N"/>
    <property type="match status" value="1"/>
</dbReference>
<gene>
    <name evidence="4" type="ORF">SAMN05877753_105162</name>
</gene>
<accession>A0A285CV07</accession>
<dbReference type="PRINTS" id="PR00455">
    <property type="entry name" value="HTHTETR"/>
</dbReference>
<dbReference type="InterPro" id="IPR001647">
    <property type="entry name" value="HTH_TetR"/>
</dbReference>
<evidence type="ECO:0000256" key="2">
    <source>
        <dbReference type="PROSITE-ProRule" id="PRU00335"/>
    </source>
</evidence>
<feature type="domain" description="HTH tetR-type" evidence="3">
    <location>
        <begin position="5"/>
        <end position="65"/>
    </location>
</feature>
<keyword evidence="5" id="KW-1185">Reference proteome</keyword>
<dbReference type="NCBIfam" id="NF037937">
    <property type="entry name" value="septum_RefZ"/>
    <property type="match status" value="1"/>
</dbReference>
<dbReference type="SUPFAM" id="SSF48498">
    <property type="entry name" value="Tetracyclin repressor-like, C-terminal domain"/>
    <property type="match status" value="1"/>
</dbReference>
<dbReference type="AlphaFoldDB" id="A0A285CV07"/>
<dbReference type="Proteomes" id="UP000219546">
    <property type="component" value="Unassembled WGS sequence"/>
</dbReference>
<proteinExistence type="predicted"/>
<keyword evidence="1 2" id="KW-0238">DNA-binding</keyword>
<dbReference type="OrthoDB" id="9789566at2"/>
<dbReference type="Gene3D" id="1.10.357.10">
    <property type="entry name" value="Tetracycline Repressor, domain 2"/>
    <property type="match status" value="1"/>
</dbReference>
<protein>
    <submittedName>
        <fullName evidence="4">TetR family transcriptional regulator</fullName>
    </submittedName>
</protein>
<sequence>MSYTTHKKTEILDSALYLFHTKGYAGTSLRDIAAKANVNVAHISYYFHSKQGLLEHCFSMFFEPYLNEIEKAVRELEHRDPRTVLNELVKRLLKFQCKNLSLTRFVWRELSIDSQVVREILSTYLMKERFLFMKIFDAGNRKRVFVKRPIDYLVVQIKAMVTMPFLNAQYMAEIWQIYPHETYFANKYAKEIIEWFNQYLFISEEQVLLVN</sequence>
<dbReference type="PANTHER" id="PTHR30055">
    <property type="entry name" value="HTH-TYPE TRANSCRIPTIONAL REGULATOR RUTR"/>
    <property type="match status" value="1"/>
</dbReference>
<evidence type="ECO:0000256" key="1">
    <source>
        <dbReference type="ARBA" id="ARBA00023125"/>
    </source>
</evidence>
<dbReference type="EMBL" id="OAOP01000005">
    <property type="protein sequence ID" value="SNX71400.1"/>
    <property type="molecule type" value="Genomic_DNA"/>
</dbReference>
<dbReference type="RefSeq" id="WP_097158974.1">
    <property type="nucleotide sequence ID" value="NZ_JBEPMQ010000004.1"/>
</dbReference>
<dbReference type="GO" id="GO:0000976">
    <property type="term" value="F:transcription cis-regulatory region binding"/>
    <property type="evidence" value="ECO:0007669"/>
    <property type="project" value="TreeGrafter"/>
</dbReference>
<reference evidence="4 5" key="1">
    <citation type="submission" date="2017-08" db="EMBL/GenBank/DDBJ databases">
        <authorList>
            <person name="de Groot N.N."/>
        </authorList>
    </citation>
    <scope>NUCLEOTIDE SEQUENCE [LARGE SCALE GENOMIC DNA]</scope>
    <source>
        <strain evidence="4 5">JC228</strain>
    </source>
</reference>
<evidence type="ECO:0000259" key="3">
    <source>
        <dbReference type="PROSITE" id="PS50977"/>
    </source>
</evidence>
<evidence type="ECO:0000313" key="5">
    <source>
        <dbReference type="Proteomes" id="UP000219546"/>
    </source>
</evidence>
<dbReference type="InterPro" id="IPR023772">
    <property type="entry name" value="DNA-bd_HTH_TetR-type_CS"/>
</dbReference>
<feature type="DNA-binding region" description="H-T-H motif" evidence="2">
    <location>
        <begin position="28"/>
        <end position="47"/>
    </location>
</feature>
<dbReference type="InterPro" id="IPR009057">
    <property type="entry name" value="Homeodomain-like_sf"/>
</dbReference>
<dbReference type="PROSITE" id="PS50977">
    <property type="entry name" value="HTH_TETR_2"/>
    <property type="match status" value="1"/>
</dbReference>
<evidence type="ECO:0000313" key="4">
    <source>
        <dbReference type="EMBL" id="SNX71400.1"/>
    </source>
</evidence>
<dbReference type="InterPro" id="IPR036271">
    <property type="entry name" value="Tet_transcr_reg_TetR-rel_C_sf"/>
</dbReference>